<evidence type="ECO:0000259" key="3">
    <source>
        <dbReference type="Pfam" id="PF21922"/>
    </source>
</evidence>
<dbReference type="Gene3D" id="3.40.710.10">
    <property type="entry name" value="DD-peptidase/beta-lactamase superfamily"/>
    <property type="match status" value="1"/>
</dbReference>
<dbReference type="PANTHER" id="PTHR30627">
    <property type="entry name" value="PEPTIDOGLYCAN D,D-TRANSPEPTIDASE"/>
    <property type="match status" value="1"/>
</dbReference>
<dbReference type="InterPro" id="IPR050515">
    <property type="entry name" value="Beta-lactam/transpept"/>
</dbReference>
<dbReference type="Pfam" id="PF21922">
    <property type="entry name" value="PBP_dimer_2"/>
    <property type="match status" value="1"/>
</dbReference>
<keyword evidence="5" id="KW-1185">Reference proteome</keyword>
<evidence type="ECO:0000256" key="1">
    <source>
        <dbReference type="SAM" id="MobiDB-lite"/>
    </source>
</evidence>
<dbReference type="InterPro" id="IPR001460">
    <property type="entry name" value="PCN-bd_Tpept"/>
</dbReference>
<sequence length="497" mass="52806">MNKPMRRVAVFCGLLILALLVRVNWVQFVQADELANHEDNRRVRIEQFAHPRGDIIVDGEPITGSVETEGSDFRYARTYTDGPMWAPVTGFASQAFGSNLLENVEDDVLSGTDDRLFFNNTIDMFTGEDQRGGNVVTTLNAAAQEAAYNGLLEAGQGDDTAKGAVVAIDPRTGAILAAASTPSYDPSSFAGNGESDSEAWTALDKENDPDDPMLNRALRATYPPGSTFKIVTAAAALENGRVDDIDESSQTEYDNPFQLPDSTTEISSQAGAACDEPSMREALVLSCNSTFLGLSHDVGNEEMISTAEDFGFNEEQFLPVRAEASVYPEDDDPGNAMAGIGQASNRATPLQMAMVAAAVANNGTLMEPYMVDELVAPNLSTIERHEPQELSQPLSPENAQLLQEAMESVVSEGSSRDAASIDGVRVGGKTGTAQNGEGNANNPFAWFISYAITDDGSPVAVAVVVEDAGAERDQISGSDLAAPIAGDVMRAVLDGEN</sequence>
<evidence type="ECO:0000313" key="5">
    <source>
        <dbReference type="Proteomes" id="UP000295345"/>
    </source>
</evidence>
<dbReference type="OrthoDB" id="9766847at2"/>
<organism evidence="4 5">
    <name type="scientific">Streptomyces hainanensis</name>
    <dbReference type="NCBI Taxonomy" id="402648"/>
    <lineage>
        <taxon>Bacteria</taxon>
        <taxon>Bacillati</taxon>
        <taxon>Actinomycetota</taxon>
        <taxon>Actinomycetes</taxon>
        <taxon>Kitasatosporales</taxon>
        <taxon>Streptomycetaceae</taxon>
        <taxon>Streptomyces</taxon>
    </lineage>
</organism>
<protein>
    <submittedName>
        <fullName evidence="4">Penicillin-binding protein 2</fullName>
    </submittedName>
</protein>
<name>A0A4V2Y2S0_9ACTN</name>
<feature type="domain" description="Penicillin binding protein A dimerisation" evidence="3">
    <location>
        <begin position="52"/>
        <end position="135"/>
    </location>
</feature>
<dbReference type="Gene3D" id="3.90.1310.10">
    <property type="entry name" value="Penicillin-binding protein 2a (Domain 2)"/>
    <property type="match status" value="1"/>
</dbReference>
<feature type="region of interest" description="Disordered" evidence="1">
    <location>
        <begin position="183"/>
        <end position="212"/>
    </location>
</feature>
<feature type="domain" description="Penicillin-binding protein transpeptidase" evidence="2">
    <location>
        <begin position="163"/>
        <end position="489"/>
    </location>
</feature>
<dbReference type="SUPFAM" id="SSF56601">
    <property type="entry name" value="beta-lactamase/transpeptidase-like"/>
    <property type="match status" value="1"/>
</dbReference>
<dbReference type="GO" id="GO:0071972">
    <property type="term" value="F:peptidoglycan L,D-transpeptidase activity"/>
    <property type="evidence" value="ECO:0007669"/>
    <property type="project" value="TreeGrafter"/>
</dbReference>
<evidence type="ECO:0000313" key="4">
    <source>
        <dbReference type="EMBL" id="TDC73445.1"/>
    </source>
</evidence>
<accession>A0A4V2Y2S0</accession>
<comment type="caution">
    <text evidence="4">The sequence shown here is derived from an EMBL/GenBank/DDBJ whole genome shotgun (WGS) entry which is preliminary data.</text>
</comment>
<dbReference type="PANTHER" id="PTHR30627:SF24">
    <property type="entry name" value="PENICILLIN-BINDING PROTEIN 4B"/>
    <property type="match status" value="1"/>
</dbReference>
<dbReference type="GO" id="GO:0071555">
    <property type="term" value="P:cell wall organization"/>
    <property type="evidence" value="ECO:0007669"/>
    <property type="project" value="TreeGrafter"/>
</dbReference>
<dbReference type="GO" id="GO:0005886">
    <property type="term" value="C:plasma membrane"/>
    <property type="evidence" value="ECO:0007669"/>
    <property type="project" value="TreeGrafter"/>
</dbReference>
<dbReference type="Proteomes" id="UP000295345">
    <property type="component" value="Unassembled WGS sequence"/>
</dbReference>
<dbReference type="GO" id="GO:0008658">
    <property type="term" value="F:penicillin binding"/>
    <property type="evidence" value="ECO:0007669"/>
    <property type="project" value="InterPro"/>
</dbReference>
<dbReference type="AlphaFoldDB" id="A0A4V2Y2S0"/>
<dbReference type="RefSeq" id="WP_132819311.1">
    <property type="nucleotide sequence ID" value="NZ_SMKI01000200.1"/>
</dbReference>
<dbReference type="InterPro" id="IPR054120">
    <property type="entry name" value="PBPA_dimer"/>
</dbReference>
<gene>
    <name evidence="4" type="ORF">E1283_19150</name>
</gene>
<proteinExistence type="predicted"/>
<dbReference type="EMBL" id="SMKI01000200">
    <property type="protein sequence ID" value="TDC73445.1"/>
    <property type="molecule type" value="Genomic_DNA"/>
</dbReference>
<dbReference type="Pfam" id="PF00905">
    <property type="entry name" value="Transpeptidase"/>
    <property type="match status" value="1"/>
</dbReference>
<reference evidence="4 5" key="1">
    <citation type="submission" date="2019-03" db="EMBL/GenBank/DDBJ databases">
        <title>Draft genome sequences of novel Actinobacteria.</title>
        <authorList>
            <person name="Sahin N."/>
            <person name="Ay H."/>
            <person name="Saygin H."/>
        </authorList>
    </citation>
    <scope>NUCLEOTIDE SEQUENCE [LARGE SCALE GENOMIC DNA]</scope>
    <source>
        <strain evidence="4 5">DSM 41900</strain>
    </source>
</reference>
<dbReference type="InterPro" id="IPR012338">
    <property type="entry name" value="Beta-lactam/transpept-like"/>
</dbReference>
<evidence type="ECO:0000259" key="2">
    <source>
        <dbReference type="Pfam" id="PF00905"/>
    </source>
</evidence>